<gene>
    <name evidence="1" type="ORF">DPX16_13033</name>
</gene>
<dbReference type="AlphaFoldDB" id="A0A3N0XF88"/>
<dbReference type="Proteomes" id="UP000281406">
    <property type="component" value="Unassembled WGS sequence"/>
</dbReference>
<evidence type="ECO:0000313" key="2">
    <source>
        <dbReference type="Proteomes" id="UP000281406"/>
    </source>
</evidence>
<reference evidence="1 2" key="1">
    <citation type="submission" date="2018-10" db="EMBL/GenBank/DDBJ databases">
        <title>Genome assembly for a Yunnan-Guizhou Plateau 3E fish, Anabarilius grahami (Regan), and its evolutionary and genetic applications.</title>
        <authorList>
            <person name="Jiang W."/>
        </authorList>
    </citation>
    <scope>NUCLEOTIDE SEQUENCE [LARGE SCALE GENOMIC DNA]</scope>
    <source>
        <strain evidence="1">AG-KIZ</strain>
        <tissue evidence="1">Muscle</tissue>
    </source>
</reference>
<dbReference type="EMBL" id="RJVU01079805">
    <property type="protein sequence ID" value="ROI15481.1"/>
    <property type="molecule type" value="Genomic_DNA"/>
</dbReference>
<proteinExistence type="predicted"/>
<accession>A0A3N0XF88</accession>
<organism evidence="1 2">
    <name type="scientific">Anabarilius grahami</name>
    <name type="common">Kanglang fish</name>
    <name type="synonym">Barilius grahami</name>
    <dbReference type="NCBI Taxonomy" id="495550"/>
    <lineage>
        <taxon>Eukaryota</taxon>
        <taxon>Metazoa</taxon>
        <taxon>Chordata</taxon>
        <taxon>Craniata</taxon>
        <taxon>Vertebrata</taxon>
        <taxon>Euteleostomi</taxon>
        <taxon>Actinopterygii</taxon>
        <taxon>Neopterygii</taxon>
        <taxon>Teleostei</taxon>
        <taxon>Ostariophysi</taxon>
        <taxon>Cypriniformes</taxon>
        <taxon>Xenocyprididae</taxon>
        <taxon>Xenocypridinae</taxon>
        <taxon>Xenocypridinae incertae sedis</taxon>
        <taxon>Anabarilius</taxon>
    </lineage>
</organism>
<sequence length="75" mass="7609">MGKEQELLEAARTGNVGLVEKLLSGKKGLLGSGSGSIPLPGLLRTIGRRNGTVGYSAGSGSVHLSTVLEVVSFSL</sequence>
<name>A0A3N0XF88_ANAGA</name>
<evidence type="ECO:0000313" key="1">
    <source>
        <dbReference type="EMBL" id="ROI15481.1"/>
    </source>
</evidence>
<protein>
    <submittedName>
        <fullName evidence="1">Ankyrin repeat and sterile alpha motif domain-containing protein 1B</fullName>
    </submittedName>
</protein>
<keyword evidence="2" id="KW-1185">Reference proteome</keyword>
<comment type="caution">
    <text evidence="1">The sequence shown here is derived from an EMBL/GenBank/DDBJ whole genome shotgun (WGS) entry which is preliminary data.</text>
</comment>
<dbReference type="OrthoDB" id="8963997at2759"/>